<sequence length="368" mass="40817">MGLEMPKKAPIAWPESREDLLASLQGAGLPAGTALHLAEQAQPALLLETGLADETQIPLGASKIGGLPDLPLDMAWPERPPYEDAVERARAHRLEAARLLSEATRPGSWMTPEQARLFSRERSDLASAVESVFPLAFIAQLDLASLSSHAGYPALLPHHGRLLFFCDYWERPPGFDPYTAAGFRLIWDRTPVEQLERKPAPAALAAMMGERWNSLFRPAAVTARSVFTAIPPSDRNFDAFAHGEDAGTFWDEDSDEIRYEGWLARFDTPDSREGPNHRLGGWPAPLQNGMQAMAKLATHGIYCGTGEAFNTAEARRLLKTAYRWRLLLQIGRDDAVGLLPSGCLYVLMREQDVRARAFDKAWMVFQND</sequence>
<keyword evidence="2" id="KW-1185">Reference proteome</keyword>
<dbReference type="Proteomes" id="UP001156882">
    <property type="component" value="Unassembled WGS sequence"/>
</dbReference>
<accession>A0ABQ6CBG9</accession>
<evidence type="ECO:0008006" key="3">
    <source>
        <dbReference type="Google" id="ProtNLM"/>
    </source>
</evidence>
<reference evidence="2" key="1">
    <citation type="journal article" date="2019" name="Int. J. Syst. Evol. Microbiol.">
        <title>The Global Catalogue of Microorganisms (GCM) 10K type strain sequencing project: providing services to taxonomists for standard genome sequencing and annotation.</title>
        <authorList>
            <consortium name="The Broad Institute Genomics Platform"/>
            <consortium name="The Broad Institute Genome Sequencing Center for Infectious Disease"/>
            <person name="Wu L."/>
            <person name="Ma J."/>
        </authorList>
    </citation>
    <scope>NUCLEOTIDE SEQUENCE [LARGE SCALE GENOMIC DNA]</scope>
    <source>
        <strain evidence="2">NBRC 101365</strain>
    </source>
</reference>
<dbReference type="InterPro" id="IPR015315">
    <property type="entry name" value="DUF1963"/>
</dbReference>
<dbReference type="InterPro" id="IPR035948">
    <property type="entry name" value="YwqG-like_sf"/>
</dbReference>
<dbReference type="PANTHER" id="PTHR36436">
    <property type="entry name" value="SLL5081 PROTEIN"/>
    <property type="match status" value="1"/>
</dbReference>
<dbReference type="Pfam" id="PF09234">
    <property type="entry name" value="DUF1963"/>
    <property type="match status" value="1"/>
</dbReference>
<dbReference type="Gene3D" id="2.30.320.10">
    <property type="entry name" value="YwqG-like"/>
    <property type="match status" value="1"/>
</dbReference>
<name>A0ABQ6CBG9_9HYPH</name>
<proteinExistence type="predicted"/>
<organism evidence="1 2">
    <name type="scientific">Labrys miyagiensis</name>
    <dbReference type="NCBI Taxonomy" id="346912"/>
    <lineage>
        <taxon>Bacteria</taxon>
        <taxon>Pseudomonadati</taxon>
        <taxon>Pseudomonadota</taxon>
        <taxon>Alphaproteobacteria</taxon>
        <taxon>Hyphomicrobiales</taxon>
        <taxon>Xanthobacteraceae</taxon>
        <taxon>Labrys</taxon>
    </lineage>
</organism>
<dbReference type="EMBL" id="BSPC01000005">
    <property type="protein sequence ID" value="GLS17732.1"/>
    <property type="molecule type" value="Genomic_DNA"/>
</dbReference>
<dbReference type="PANTHER" id="PTHR36436:SF6">
    <property type="entry name" value="SLL5081 PROTEIN"/>
    <property type="match status" value="1"/>
</dbReference>
<gene>
    <name evidence="1" type="ORF">GCM10007874_07470</name>
</gene>
<comment type="caution">
    <text evidence="1">The sequence shown here is derived from an EMBL/GenBank/DDBJ whole genome shotgun (WGS) entry which is preliminary data.</text>
</comment>
<dbReference type="SUPFAM" id="SSF103032">
    <property type="entry name" value="Hypothetical protein YwqG"/>
    <property type="match status" value="1"/>
</dbReference>
<evidence type="ECO:0000313" key="2">
    <source>
        <dbReference type="Proteomes" id="UP001156882"/>
    </source>
</evidence>
<evidence type="ECO:0000313" key="1">
    <source>
        <dbReference type="EMBL" id="GLS17732.1"/>
    </source>
</evidence>
<protein>
    <recommendedName>
        <fullName evidence="3">DUF1963 domain-containing protein</fullName>
    </recommendedName>
</protein>